<protein>
    <submittedName>
        <fullName evidence="1">Uncharacterized protein</fullName>
    </submittedName>
</protein>
<evidence type="ECO:0000313" key="1">
    <source>
        <dbReference type="EMBL" id="KAA0717006.1"/>
    </source>
</evidence>
<comment type="caution">
    <text evidence="1">The sequence shown here is derived from an EMBL/GenBank/DDBJ whole genome shotgun (WGS) entry which is preliminary data.</text>
</comment>
<gene>
    <name evidence="1" type="ORF">E1301_Tti015003</name>
</gene>
<reference evidence="1 2" key="1">
    <citation type="journal article" date="2019" name="Mol. Ecol. Resour.">
        <title>Chromosome-level genome assembly of Triplophysa tibetana, a fish adapted to the harsh high-altitude environment of the Tibetan Plateau.</title>
        <authorList>
            <person name="Yang X."/>
            <person name="Liu H."/>
            <person name="Ma Z."/>
            <person name="Zou Y."/>
            <person name="Zou M."/>
            <person name="Mao Y."/>
            <person name="Li X."/>
            <person name="Wang H."/>
            <person name="Chen T."/>
            <person name="Wang W."/>
            <person name="Yang R."/>
        </authorList>
    </citation>
    <scope>NUCLEOTIDE SEQUENCE [LARGE SCALE GENOMIC DNA]</scope>
    <source>
        <strain evidence="1">TTIB1903HZAU</strain>
        <tissue evidence="1">Muscle</tissue>
    </source>
</reference>
<dbReference type="AlphaFoldDB" id="A0A5A9P879"/>
<sequence>MENSTPPTPAHYWLMRLVKRVAPESLTTTKCIRTAQLLLARVSEVRSKECQLLIFPNEVRPLKCHRTQTTNLPPQSGGINLLKARERSRMGNTGRQRSLEIILVLILCATHTAGRACTHGSGVDQGSPTLSKLGLPEEIDLEA</sequence>
<evidence type="ECO:0000313" key="2">
    <source>
        <dbReference type="Proteomes" id="UP000324632"/>
    </source>
</evidence>
<name>A0A5A9P879_9TELE</name>
<organism evidence="1 2">
    <name type="scientific">Triplophysa tibetana</name>
    <dbReference type="NCBI Taxonomy" id="1572043"/>
    <lineage>
        <taxon>Eukaryota</taxon>
        <taxon>Metazoa</taxon>
        <taxon>Chordata</taxon>
        <taxon>Craniata</taxon>
        <taxon>Vertebrata</taxon>
        <taxon>Euteleostomi</taxon>
        <taxon>Actinopterygii</taxon>
        <taxon>Neopterygii</taxon>
        <taxon>Teleostei</taxon>
        <taxon>Ostariophysi</taxon>
        <taxon>Cypriniformes</taxon>
        <taxon>Nemacheilidae</taxon>
        <taxon>Triplophysa</taxon>
    </lineage>
</organism>
<dbReference type="Proteomes" id="UP000324632">
    <property type="component" value="Chromosome 9"/>
</dbReference>
<keyword evidence="2" id="KW-1185">Reference proteome</keyword>
<proteinExistence type="predicted"/>
<accession>A0A5A9P879</accession>
<dbReference type="EMBL" id="SOYY01000009">
    <property type="protein sequence ID" value="KAA0717006.1"/>
    <property type="molecule type" value="Genomic_DNA"/>
</dbReference>